<name>A0A9Q1FA01_SYNKA</name>
<comment type="caution">
    <text evidence="1">The sequence shown here is derived from an EMBL/GenBank/DDBJ whole genome shotgun (WGS) entry which is preliminary data.</text>
</comment>
<dbReference type="Proteomes" id="UP001152622">
    <property type="component" value="Chromosome 7"/>
</dbReference>
<accession>A0A9Q1FA01</accession>
<sequence length="108" mass="12134">MVLLLFTHLRYYELVNLATYCERIRRRFWPEWHTDCDELCSGDVSEDSGASSEPLEFGLFSGTETFEEEVTESSSLSCSLVADTDCSAATPFDSDTDMDASGHEQDEV</sequence>
<dbReference type="AlphaFoldDB" id="A0A9Q1FA01"/>
<dbReference type="OrthoDB" id="8946638at2759"/>
<evidence type="ECO:0000313" key="1">
    <source>
        <dbReference type="EMBL" id="KAJ8354055.1"/>
    </source>
</evidence>
<proteinExistence type="predicted"/>
<organism evidence="1 2">
    <name type="scientific">Synaphobranchus kaupii</name>
    <name type="common">Kaup's arrowtooth eel</name>
    <dbReference type="NCBI Taxonomy" id="118154"/>
    <lineage>
        <taxon>Eukaryota</taxon>
        <taxon>Metazoa</taxon>
        <taxon>Chordata</taxon>
        <taxon>Craniata</taxon>
        <taxon>Vertebrata</taxon>
        <taxon>Euteleostomi</taxon>
        <taxon>Actinopterygii</taxon>
        <taxon>Neopterygii</taxon>
        <taxon>Teleostei</taxon>
        <taxon>Anguilliformes</taxon>
        <taxon>Synaphobranchidae</taxon>
        <taxon>Synaphobranchus</taxon>
    </lineage>
</organism>
<protein>
    <submittedName>
        <fullName evidence="1">Uncharacterized protein</fullName>
    </submittedName>
</protein>
<keyword evidence="2" id="KW-1185">Reference proteome</keyword>
<reference evidence="1" key="1">
    <citation type="journal article" date="2023" name="Science">
        <title>Genome structures resolve the early diversification of teleost fishes.</title>
        <authorList>
            <person name="Parey E."/>
            <person name="Louis A."/>
            <person name="Montfort J."/>
            <person name="Bouchez O."/>
            <person name="Roques C."/>
            <person name="Iampietro C."/>
            <person name="Lluch J."/>
            <person name="Castinel A."/>
            <person name="Donnadieu C."/>
            <person name="Desvignes T."/>
            <person name="Floi Bucao C."/>
            <person name="Jouanno E."/>
            <person name="Wen M."/>
            <person name="Mejri S."/>
            <person name="Dirks R."/>
            <person name="Jansen H."/>
            <person name="Henkel C."/>
            <person name="Chen W.J."/>
            <person name="Zahm M."/>
            <person name="Cabau C."/>
            <person name="Klopp C."/>
            <person name="Thompson A.W."/>
            <person name="Robinson-Rechavi M."/>
            <person name="Braasch I."/>
            <person name="Lecointre G."/>
            <person name="Bobe J."/>
            <person name="Postlethwait J.H."/>
            <person name="Berthelot C."/>
            <person name="Roest Crollius H."/>
            <person name="Guiguen Y."/>
        </authorList>
    </citation>
    <scope>NUCLEOTIDE SEQUENCE</scope>
    <source>
        <strain evidence="1">WJC10195</strain>
    </source>
</reference>
<dbReference type="EMBL" id="JAINUF010000007">
    <property type="protein sequence ID" value="KAJ8354055.1"/>
    <property type="molecule type" value="Genomic_DNA"/>
</dbReference>
<evidence type="ECO:0000313" key="2">
    <source>
        <dbReference type="Proteomes" id="UP001152622"/>
    </source>
</evidence>
<gene>
    <name evidence="1" type="ORF">SKAU_G00216220</name>
</gene>